<accession>A0AAV6UVJ7</accession>
<dbReference type="PANTHER" id="PTHR23241">
    <property type="entry name" value="LATE EMBRYOGENESIS ABUNDANT PLANTS LEA-RELATED"/>
    <property type="match status" value="1"/>
</dbReference>
<dbReference type="AlphaFoldDB" id="A0AAV6UVJ7"/>
<evidence type="ECO:0000256" key="3">
    <source>
        <dbReference type="ARBA" id="ARBA00022989"/>
    </source>
</evidence>
<sequence>MTKSQHVNDYLIGVVSWMVSNLAMESKGAAPPPQCRRKMMMQKSLEKQNVVPVKWKWMFSLSQPAHFFTLVTSLYLAFLFFPREGRLTSEQPSTLTSLVYVACFATHFGTQFWMTFASGLVLFFSLPRHIFGRVQRCLFPKYFLCNSLLSAATLALFILHHPAANNSHELRVQIWTLLTCFLSEFSARVYIVPHLLEAMEERMALEENAGVGMEIGRHNPGPLANCPHYNQIDKRFKFYHGICAAANVISMACSTLHLYFLSTRLRTALT</sequence>
<feature type="transmembrane region" description="Helical" evidence="5">
    <location>
        <begin position="57"/>
        <end position="78"/>
    </location>
</feature>
<evidence type="ECO:0000256" key="4">
    <source>
        <dbReference type="ARBA" id="ARBA00023136"/>
    </source>
</evidence>
<comment type="subcellular location">
    <subcellularLocation>
        <location evidence="1">Membrane</location>
    </subcellularLocation>
</comment>
<gene>
    <name evidence="7" type="ORF">JTE90_026952</name>
</gene>
<keyword evidence="2 5" id="KW-0812">Transmembrane</keyword>
<comment type="caution">
    <text evidence="7">The sequence shown here is derived from an EMBL/GenBank/DDBJ whole genome shotgun (WGS) entry which is preliminary data.</text>
</comment>
<feature type="domain" description="TMEM205-like" evidence="6">
    <location>
        <begin position="103"/>
        <end position="203"/>
    </location>
</feature>
<feature type="transmembrane region" description="Helical" evidence="5">
    <location>
        <begin position="238"/>
        <end position="260"/>
    </location>
</feature>
<evidence type="ECO:0000256" key="2">
    <source>
        <dbReference type="ARBA" id="ARBA00022692"/>
    </source>
</evidence>
<name>A0AAV6UVJ7_9ARAC</name>
<evidence type="ECO:0000313" key="7">
    <source>
        <dbReference type="EMBL" id="KAG8188335.1"/>
    </source>
</evidence>
<proteinExistence type="predicted"/>
<evidence type="ECO:0000256" key="1">
    <source>
        <dbReference type="ARBA" id="ARBA00004370"/>
    </source>
</evidence>
<feature type="transmembrane region" description="Helical" evidence="5">
    <location>
        <begin position="98"/>
        <end position="126"/>
    </location>
</feature>
<dbReference type="GO" id="GO:0016020">
    <property type="term" value="C:membrane"/>
    <property type="evidence" value="ECO:0007669"/>
    <property type="project" value="UniProtKB-SubCell"/>
</dbReference>
<dbReference type="InterPro" id="IPR025423">
    <property type="entry name" value="TMEM205-like"/>
</dbReference>
<dbReference type="InterPro" id="IPR053009">
    <property type="entry name" value="Xanthocillin_Biosynth-Assoc"/>
</dbReference>
<evidence type="ECO:0000256" key="5">
    <source>
        <dbReference type="SAM" id="Phobius"/>
    </source>
</evidence>
<dbReference type="EMBL" id="JAFNEN010000241">
    <property type="protein sequence ID" value="KAG8188335.1"/>
    <property type="molecule type" value="Genomic_DNA"/>
</dbReference>
<feature type="transmembrane region" description="Helical" evidence="5">
    <location>
        <begin position="172"/>
        <end position="193"/>
    </location>
</feature>
<keyword evidence="4 5" id="KW-0472">Membrane</keyword>
<feature type="transmembrane region" description="Helical" evidence="5">
    <location>
        <begin position="138"/>
        <end position="160"/>
    </location>
</feature>
<keyword evidence="3 5" id="KW-1133">Transmembrane helix</keyword>
<dbReference type="Proteomes" id="UP000827092">
    <property type="component" value="Unassembled WGS sequence"/>
</dbReference>
<keyword evidence="8" id="KW-1185">Reference proteome</keyword>
<evidence type="ECO:0000259" key="6">
    <source>
        <dbReference type="Pfam" id="PF13664"/>
    </source>
</evidence>
<dbReference type="PANTHER" id="PTHR23241:SF102">
    <property type="entry name" value="LD23009P"/>
    <property type="match status" value="1"/>
</dbReference>
<protein>
    <recommendedName>
        <fullName evidence="6">TMEM205-like domain-containing protein</fullName>
    </recommendedName>
</protein>
<organism evidence="7 8">
    <name type="scientific">Oedothorax gibbosus</name>
    <dbReference type="NCBI Taxonomy" id="931172"/>
    <lineage>
        <taxon>Eukaryota</taxon>
        <taxon>Metazoa</taxon>
        <taxon>Ecdysozoa</taxon>
        <taxon>Arthropoda</taxon>
        <taxon>Chelicerata</taxon>
        <taxon>Arachnida</taxon>
        <taxon>Araneae</taxon>
        <taxon>Araneomorphae</taxon>
        <taxon>Entelegynae</taxon>
        <taxon>Araneoidea</taxon>
        <taxon>Linyphiidae</taxon>
        <taxon>Erigoninae</taxon>
        <taxon>Oedothorax</taxon>
    </lineage>
</organism>
<evidence type="ECO:0000313" key="8">
    <source>
        <dbReference type="Proteomes" id="UP000827092"/>
    </source>
</evidence>
<dbReference type="Pfam" id="PF13664">
    <property type="entry name" value="DUF4149"/>
    <property type="match status" value="1"/>
</dbReference>
<reference evidence="7 8" key="1">
    <citation type="journal article" date="2022" name="Nat. Ecol. Evol.">
        <title>A masculinizing supergene underlies an exaggerated male reproductive morph in a spider.</title>
        <authorList>
            <person name="Hendrickx F."/>
            <person name="De Corte Z."/>
            <person name="Sonet G."/>
            <person name="Van Belleghem S.M."/>
            <person name="Kostlbacher S."/>
            <person name="Vangestel C."/>
        </authorList>
    </citation>
    <scope>NUCLEOTIDE SEQUENCE [LARGE SCALE GENOMIC DNA]</scope>
    <source>
        <strain evidence="7">W744_W776</strain>
    </source>
</reference>